<dbReference type="EMBL" id="BQNB010008643">
    <property type="protein sequence ID" value="GJS52256.1"/>
    <property type="molecule type" value="Genomic_DNA"/>
</dbReference>
<comment type="caution">
    <text evidence="1">The sequence shown here is derived from an EMBL/GenBank/DDBJ whole genome shotgun (WGS) entry which is preliminary data.</text>
</comment>
<accession>A0ABQ4WHC8</accession>
<proteinExistence type="predicted"/>
<evidence type="ECO:0000313" key="1">
    <source>
        <dbReference type="EMBL" id="GJS52256.1"/>
    </source>
</evidence>
<organism evidence="1 2">
    <name type="scientific">Tanacetum coccineum</name>
    <dbReference type="NCBI Taxonomy" id="301880"/>
    <lineage>
        <taxon>Eukaryota</taxon>
        <taxon>Viridiplantae</taxon>
        <taxon>Streptophyta</taxon>
        <taxon>Embryophyta</taxon>
        <taxon>Tracheophyta</taxon>
        <taxon>Spermatophyta</taxon>
        <taxon>Magnoliopsida</taxon>
        <taxon>eudicotyledons</taxon>
        <taxon>Gunneridae</taxon>
        <taxon>Pentapetalae</taxon>
        <taxon>asterids</taxon>
        <taxon>campanulids</taxon>
        <taxon>Asterales</taxon>
        <taxon>Asteraceae</taxon>
        <taxon>Asteroideae</taxon>
        <taxon>Anthemideae</taxon>
        <taxon>Anthemidinae</taxon>
        <taxon>Tanacetum</taxon>
    </lineage>
</organism>
<evidence type="ECO:0000313" key="2">
    <source>
        <dbReference type="Proteomes" id="UP001151760"/>
    </source>
</evidence>
<dbReference type="Proteomes" id="UP001151760">
    <property type="component" value="Unassembled WGS sequence"/>
</dbReference>
<keyword evidence="2" id="KW-1185">Reference proteome</keyword>
<reference evidence="1" key="2">
    <citation type="submission" date="2022-01" db="EMBL/GenBank/DDBJ databases">
        <authorList>
            <person name="Yamashiro T."/>
            <person name="Shiraishi A."/>
            <person name="Satake H."/>
            <person name="Nakayama K."/>
        </authorList>
    </citation>
    <scope>NUCLEOTIDE SEQUENCE</scope>
</reference>
<sequence>MAEIGCNWARIGPSKSSQSLSNAHKWAVVTTVHLPAMINKIQVVAKKSDTAKKNRYTFLVITSFETTSELFRLISNIRQSTTAVQLPVTINNNQVAVKKLETGKGCENVTTLLRNGSAAENAALLMQEKGASQQEKPRHR</sequence>
<gene>
    <name evidence="1" type="ORF">Tco_0625618</name>
</gene>
<name>A0ABQ4WHC8_9ASTR</name>
<reference evidence="1" key="1">
    <citation type="journal article" date="2022" name="Int. J. Mol. Sci.">
        <title>Draft Genome of Tanacetum Coccineum: Genomic Comparison of Closely Related Tanacetum-Family Plants.</title>
        <authorList>
            <person name="Yamashiro T."/>
            <person name="Shiraishi A."/>
            <person name="Nakayama K."/>
            <person name="Satake H."/>
        </authorList>
    </citation>
    <scope>NUCLEOTIDE SEQUENCE</scope>
</reference>
<protein>
    <submittedName>
        <fullName evidence="1">Uncharacterized protein</fullName>
    </submittedName>
</protein>